<dbReference type="InterPro" id="IPR035892">
    <property type="entry name" value="C2_domain_sf"/>
</dbReference>
<protein>
    <recommendedName>
        <fullName evidence="7">WW domain-containing protein</fullName>
    </recommendedName>
</protein>
<evidence type="ECO:0000313" key="6">
    <source>
        <dbReference type="Proteomes" id="UP001165085"/>
    </source>
</evidence>
<evidence type="ECO:0000259" key="3">
    <source>
        <dbReference type="PROSITE" id="PS50020"/>
    </source>
</evidence>
<feature type="compositionally biased region" description="Low complexity" evidence="1">
    <location>
        <begin position="300"/>
        <end position="313"/>
    </location>
</feature>
<dbReference type="Pfam" id="PF00397">
    <property type="entry name" value="WW"/>
    <property type="match status" value="1"/>
</dbReference>
<feature type="domain" description="WW" evidence="3">
    <location>
        <begin position="421"/>
        <end position="455"/>
    </location>
</feature>
<dbReference type="SMART" id="SM00239">
    <property type="entry name" value="C2"/>
    <property type="match status" value="1"/>
</dbReference>
<dbReference type="SMART" id="SM00456">
    <property type="entry name" value="WW"/>
    <property type="match status" value="1"/>
</dbReference>
<organism evidence="5 6">
    <name type="scientific">Triparma strigata</name>
    <dbReference type="NCBI Taxonomy" id="1606541"/>
    <lineage>
        <taxon>Eukaryota</taxon>
        <taxon>Sar</taxon>
        <taxon>Stramenopiles</taxon>
        <taxon>Ochrophyta</taxon>
        <taxon>Bolidophyceae</taxon>
        <taxon>Parmales</taxon>
        <taxon>Triparmaceae</taxon>
        <taxon>Triparma</taxon>
    </lineage>
</organism>
<sequence length="456" mass="48883">MYQYPAQAQPYSSAGGYPNVQQQQYNAGYNNGTACAGGVPVSRVQQSVAVHHTQQQAQHQSTLASMDIVPGILNVNAICASQLKNSARIGKQSPYCKFIIGGKKEKTPVDKGGGKNPQWNQQFRFVVPPTLGGQFLFVEVKVKKALGSSVLLGSGKIKASNVPNSSVKIDIPIYDGNGNSTGTVETFMNFEPTNNGAADAVNNFRPAVAPVKPPRRASNPTIHRQLSDLGQNLASFTVENTTPTELLNFSQQQQQQQGQEEEAPQVLDLRKPSAAENNNLLDLRNRGPSTAPTPSPAPSMAPSMAPSSSPPAAVNAVHQSNLSELISMGFSPSAASSALAQSSDILRDAVNLLLSSPASPPPVPRSRVASNTPRVVYDYSSNPSSPIAPVSIPLKIQTITNAVPVTSNVRSSIPSETKAGRNLKHGWEERRDNKTGRYYYLNHDNQTTSWKHPGWS</sequence>
<feature type="domain" description="C2" evidence="2">
    <location>
        <begin position="54"/>
        <end position="173"/>
    </location>
</feature>
<evidence type="ECO:0000256" key="1">
    <source>
        <dbReference type="SAM" id="MobiDB-lite"/>
    </source>
</evidence>
<dbReference type="PROSITE" id="PS50020">
    <property type="entry name" value="WW_DOMAIN_2"/>
    <property type="match status" value="1"/>
</dbReference>
<comment type="caution">
    <text evidence="5">The sequence shown here is derived from an EMBL/GenBank/DDBJ whole genome shotgun (WGS) entry which is preliminary data.</text>
</comment>
<dbReference type="InterPro" id="IPR052981">
    <property type="entry name" value="Ingression_C2_domain"/>
</dbReference>
<feature type="domain" description="UBA" evidence="4">
    <location>
        <begin position="316"/>
        <end position="356"/>
    </location>
</feature>
<feature type="region of interest" description="Disordered" evidence="1">
    <location>
        <begin position="278"/>
        <end position="314"/>
    </location>
</feature>
<reference evidence="6" key="1">
    <citation type="journal article" date="2023" name="Commun. Biol.">
        <title>Genome analysis of Parmales, the sister group of diatoms, reveals the evolutionary specialization of diatoms from phago-mixotrophs to photoautotrophs.</title>
        <authorList>
            <person name="Ban H."/>
            <person name="Sato S."/>
            <person name="Yoshikawa S."/>
            <person name="Yamada K."/>
            <person name="Nakamura Y."/>
            <person name="Ichinomiya M."/>
            <person name="Sato N."/>
            <person name="Blanc-Mathieu R."/>
            <person name="Endo H."/>
            <person name="Kuwata A."/>
            <person name="Ogata H."/>
        </authorList>
    </citation>
    <scope>NUCLEOTIDE SEQUENCE [LARGE SCALE GENOMIC DNA]</scope>
    <source>
        <strain evidence="6">NIES 3701</strain>
    </source>
</reference>
<dbReference type="PROSITE" id="PS50004">
    <property type="entry name" value="C2"/>
    <property type="match status" value="1"/>
</dbReference>
<keyword evidence="6" id="KW-1185">Reference proteome</keyword>
<dbReference type="SUPFAM" id="SSF49562">
    <property type="entry name" value="C2 domain (Calcium/lipid-binding domain, CaLB)"/>
    <property type="match status" value="1"/>
</dbReference>
<gene>
    <name evidence="5" type="ORF">TrST_g1152</name>
</gene>
<dbReference type="InterPro" id="IPR000008">
    <property type="entry name" value="C2_dom"/>
</dbReference>
<dbReference type="Proteomes" id="UP001165085">
    <property type="component" value="Unassembled WGS sequence"/>
</dbReference>
<dbReference type="InterPro" id="IPR036020">
    <property type="entry name" value="WW_dom_sf"/>
</dbReference>
<dbReference type="CDD" id="cd00201">
    <property type="entry name" value="WW"/>
    <property type="match status" value="1"/>
</dbReference>
<dbReference type="Gene3D" id="2.60.40.150">
    <property type="entry name" value="C2 domain"/>
    <property type="match status" value="1"/>
</dbReference>
<dbReference type="PROSITE" id="PS01159">
    <property type="entry name" value="WW_DOMAIN_1"/>
    <property type="match status" value="1"/>
</dbReference>
<dbReference type="EMBL" id="BRXY01000091">
    <property type="protein sequence ID" value="GMH64115.1"/>
    <property type="molecule type" value="Genomic_DNA"/>
</dbReference>
<dbReference type="SUPFAM" id="SSF46934">
    <property type="entry name" value="UBA-like"/>
    <property type="match status" value="1"/>
</dbReference>
<evidence type="ECO:0000313" key="5">
    <source>
        <dbReference type="EMBL" id="GMH64115.1"/>
    </source>
</evidence>
<evidence type="ECO:0008006" key="7">
    <source>
        <dbReference type="Google" id="ProtNLM"/>
    </source>
</evidence>
<evidence type="ECO:0000259" key="2">
    <source>
        <dbReference type="PROSITE" id="PS50004"/>
    </source>
</evidence>
<dbReference type="Gene3D" id="2.20.70.10">
    <property type="match status" value="1"/>
</dbReference>
<proteinExistence type="predicted"/>
<accession>A0A9W7E3Q2</accession>
<dbReference type="AlphaFoldDB" id="A0A9W7E3Q2"/>
<dbReference type="PANTHER" id="PTHR47052">
    <property type="entry name" value="CONSERVED SERINE PROLINE-RICH PROTEIN (AFU_ORTHOLOGUE AFUA_2G01790)"/>
    <property type="match status" value="1"/>
</dbReference>
<dbReference type="PROSITE" id="PS50030">
    <property type="entry name" value="UBA"/>
    <property type="match status" value="1"/>
</dbReference>
<dbReference type="OrthoDB" id="419768at2759"/>
<dbReference type="SUPFAM" id="SSF51045">
    <property type="entry name" value="WW domain"/>
    <property type="match status" value="1"/>
</dbReference>
<name>A0A9W7E3Q2_9STRA</name>
<dbReference type="Gene3D" id="1.10.8.10">
    <property type="entry name" value="DNA helicase RuvA subunit, C-terminal domain"/>
    <property type="match status" value="1"/>
</dbReference>
<dbReference type="PANTHER" id="PTHR47052:SF3">
    <property type="entry name" value="INGRESSION PROTEIN 1"/>
    <property type="match status" value="1"/>
</dbReference>
<dbReference type="Pfam" id="PF00168">
    <property type="entry name" value="C2"/>
    <property type="match status" value="1"/>
</dbReference>
<dbReference type="InterPro" id="IPR015940">
    <property type="entry name" value="UBA"/>
</dbReference>
<dbReference type="InterPro" id="IPR009060">
    <property type="entry name" value="UBA-like_sf"/>
</dbReference>
<evidence type="ECO:0000259" key="4">
    <source>
        <dbReference type="PROSITE" id="PS50030"/>
    </source>
</evidence>
<dbReference type="InterPro" id="IPR001202">
    <property type="entry name" value="WW_dom"/>
</dbReference>